<protein>
    <recommendedName>
        <fullName evidence="2">Double Cache domain-containing protein</fullName>
    </recommendedName>
</protein>
<name>A0ABS5F9Z1_9PROT</name>
<dbReference type="InterPro" id="IPR029151">
    <property type="entry name" value="Sensor-like_sf"/>
</dbReference>
<dbReference type="InterPro" id="IPR029150">
    <property type="entry name" value="dCache_3"/>
</dbReference>
<accession>A0ABS5F9Z1</accession>
<evidence type="ECO:0000313" key="4">
    <source>
        <dbReference type="Proteomes" id="UP001196870"/>
    </source>
</evidence>
<dbReference type="PROSITE" id="PS51257">
    <property type="entry name" value="PROKAR_LIPOPROTEIN"/>
    <property type="match status" value="1"/>
</dbReference>
<evidence type="ECO:0000259" key="2">
    <source>
        <dbReference type="Pfam" id="PF14827"/>
    </source>
</evidence>
<comment type="caution">
    <text evidence="3">The sequence shown here is derived from an EMBL/GenBank/DDBJ whole genome shotgun (WGS) entry which is preliminary data.</text>
</comment>
<organism evidence="3 4">
    <name type="scientific">Plastoroseomonas hellenica</name>
    <dbReference type="NCBI Taxonomy" id="2687306"/>
    <lineage>
        <taxon>Bacteria</taxon>
        <taxon>Pseudomonadati</taxon>
        <taxon>Pseudomonadota</taxon>
        <taxon>Alphaproteobacteria</taxon>
        <taxon>Acetobacterales</taxon>
        <taxon>Acetobacteraceae</taxon>
        <taxon>Plastoroseomonas</taxon>
    </lineage>
</organism>
<dbReference type="Pfam" id="PF14827">
    <property type="entry name" value="dCache_3"/>
    <property type="match status" value="1"/>
</dbReference>
<dbReference type="SUPFAM" id="SSF103190">
    <property type="entry name" value="Sensory domain-like"/>
    <property type="match status" value="1"/>
</dbReference>
<feature type="transmembrane region" description="Helical" evidence="1">
    <location>
        <begin position="12"/>
        <end position="32"/>
    </location>
</feature>
<evidence type="ECO:0000313" key="3">
    <source>
        <dbReference type="EMBL" id="MBR0669367.1"/>
    </source>
</evidence>
<dbReference type="Proteomes" id="UP001196870">
    <property type="component" value="Unassembled WGS sequence"/>
</dbReference>
<keyword evidence="1" id="KW-0472">Membrane</keyword>
<reference evidence="4" key="1">
    <citation type="journal article" date="2021" name="Syst. Appl. Microbiol.">
        <title>Roseomonas hellenica sp. nov., isolated from roots of wild-growing Alkanna tinctoria.</title>
        <authorList>
            <person name="Rat A."/>
            <person name="Naranjo H.D."/>
            <person name="Lebbe L."/>
            <person name="Cnockaert M."/>
            <person name="Krigas N."/>
            <person name="Grigoriadou K."/>
            <person name="Maloupa E."/>
            <person name="Willems A."/>
        </authorList>
    </citation>
    <scope>NUCLEOTIDE SEQUENCE [LARGE SCALE GENOMIC DNA]</scope>
    <source>
        <strain evidence="4">LMG 31523</strain>
    </source>
</reference>
<keyword evidence="1" id="KW-0812">Transmembrane</keyword>
<proteinExistence type="predicted"/>
<evidence type="ECO:0000256" key="1">
    <source>
        <dbReference type="SAM" id="Phobius"/>
    </source>
</evidence>
<dbReference type="EMBL" id="JAAGBB010000102">
    <property type="protein sequence ID" value="MBR0669367.1"/>
    <property type="molecule type" value="Genomic_DNA"/>
</dbReference>
<keyword evidence="1" id="KW-1133">Transmembrane helix</keyword>
<dbReference type="Gene3D" id="3.30.450.20">
    <property type="entry name" value="PAS domain"/>
    <property type="match status" value="1"/>
</dbReference>
<keyword evidence="4" id="KW-1185">Reference proteome</keyword>
<feature type="non-terminal residue" evidence="3">
    <location>
        <position position="288"/>
    </location>
</feature>
<gene>
    <name evidence="3" type="ORF">GXW71_33770</name>
</gene>
<feature type="domain" description="Double Cache" evidence="2">
    <location>
        <begin position="41"/>
        <end position="270"/>
    </location>
</feature>
<sequence length="288" mass="30521">MSLIRSIQGRLIIGFAAVALFACVGLSAWSWLQMEARHAAAAEAALEAGRSALGRALDLEQRRQLSIARSLAVLEPVVRAVAMADRPATLNALAPTFQALQQANDATNVSVVLPTGIILMRAHQPNTFGDDVSARRQDMIAAMRENRESTGIEQLPAGPGVAALVPVRQDGRVVGVLNVGTVFNASQLNRIRAETGLAIAMHVVRGDGVRTVGATEGYRRVASDEELRAALAGDRVSRHGSLEGRPMMLRLVRLENSTGQAVAVAEILLDRGAAEAEAAGERAWMAGL</sequence>
<dbReference type="RefSeq" id="WP_211858341.1">
    <property type="nucleotide sequence ID" value="NZ_JAAGBB010000102.1"/>
</dbReference>